<dbReference type="PANTHER" id="PTHR23079">
    <property type="entry name" value="RNA-DEPENDENT RNA POLYMERASE"/>
    <property type="match status" value="1"/>
</dbReference>
<dbReference type="InterPro" id="IPR057596">
    <property type="entry name" value="RDRP_core"/>
</dbReference>
<dbReference type="GO" id="GO:0030422">
    <property type="term" value="P:siRNA processing"/>
    <property type="evidence" value="ECO:0007669"/>
    <property type="project" value="TreeGrafter"/>
</dbReference>
<feature type="domain" description="RDRP core" evidence="3">
    <location>
        <begin position="379"/>
        <end position="919"/>
    </location>
</feature>
<organism evidence="4 5">
    <name type="scientific">Mycena maculata</name>
    <dbReference type="NCBI Taxonomy" id="230809"/>
    <lineage>
        <taxon>Eukaryota</taxon>
        <taxon>Fungi</taxon>
        <taxon>Dikarya</taxon>
        <taxon>Basidiomycota</taxon>
        <taxon>Agaricomycotina</taxon>
        <taxon>Agaricomycetes</taxon>
        <taxon>Agaricomycetidae</taxon>
        <taxon>Agaricales</taxon>
        <taxon>Marasmiineae</taxon>
        <taxon>Mycenaceae</taxon>
        <taxon>Mycena</taxon>
    </lineage>
</organism>
<feature type="compositionally biased region" description="Basic and acidic residues" evidence="2">
    <location>
        <begin position="1064"/>
        <end position="1082"/>
    </location>
</feature>
<accession>A0AAD7JD44</accession>
<keyword evidence="5" id="KW-1185">Reference proteome</keyword>
<evidence type="ECO:0000256" key="2">
    <source>
        <dbReference type="SAM" id="MobiDB-lite"/>
    </source>
</evidence>
<keyword evidence="1" id="KW-0694">RNA-binding</keyword>
<reference evidence="4" key="1">
    <citation type="submission" date="2023-03" db="EMBL/GenBank/DDBJ databases">
        <title>Massive genome expansion in bonnet fungi (Mycena s.s.) driven by repeated elements and novel gene families across ecological guilds.</title>
        <authorList>
            <consortium name="Lawrence Berkeley National Laboratory"/>
            <person name="Harder C.B."/>
            <person name="Miyauchi S."/>
            <person name="Viragh M."/>
            <person name="Kuo A."/>
            <person name="Thoen E."/>
            <person name="Andreopoulos B."/>
            <person name="Lu D."/>
            <person name="Skrede I."/>
            <person name="Drula E."/>
            <person name="Henrissat B."/>
            <person name="Morin E."/>
            <person name="Kohler A."/>
            <person name="Barry K."/>
            <person name="LaButti K."/>
            <person name="Morin E."/>
            <person name="Salamov A."/>
            <person name="Lipzen A."/>
            <person name="Mereny Z."/>
            <person name="Hegedus B."/>
            <person name="Baldrian P."/>
            <person name="Stursova M."/>
            <person name="Weitz H."/>
            <person name="Taylor A."/>
            <person name="Grigoriev I.V."/>
            <person name="Nagy L.G."/>
            <person name="Martin F."/>
            <person name="Kauserud H."/>
        </authorList>
    </citation>
    <scope>NUCLEOTIDE SEQUENCE</scope>
    <source>
        <strain evidence="4">CBHHK188m</strain>
    </source>
</reference>
<dbReference type="GO" id="GO:0003723">
    <property type="term" value="F:RNA binding"/>
    <property type="evidence" value="ECO:0007669"/>
    <property type="project" value="UniProtKB-KW"/>
</dbReference>
<keyword evidence="1" id="KW-0548">Nucleotidyltransferase</keyword>
<protein>
    <recommendedName>
        <fullName evidence="1">RNA-dependent RNA polymerase</fullName>
        <ecNumber evidence="1">2.7.7.48</ecNumber>
    </recommendedName>
</protein>
<comment type="similarity">
    <text evidence="1">Belongs to the RdRP family.</text>
</comment>
<comment type="caution">
    <text evidence="4">The sequence shown here is derived from an EMBL/GenBank/DDBJ whole genome shotgun (WGS) entry which is preliminary data.</text>
</comment>
<comment type="catalytic activity">
    <reaction evidence="1">
        <text>RNA(n) + a ribonucleoside 5'-triphosphate = RNA(n+1) + diphosphate</text>
        <dbReference type="Rhea" id="RHEA:21248"/>
        <dbReference type="Rhea" id="RHEA-COMP:14527"/>
        <dbReference type="Rhea" id="RHEA-COMP:17342"/>
        <dbReference type="ChEBI" id="CHEBI:33019"/>
        <dbReference type="ChEBI" id="CHEBI:61557"/>
        <dbReference type="ChEBI" id="CHEBI:140395"/>
        <dbReference type="EC" id="2.7.7.48"/>
    </reaction>
</comment>
<feature type="region of interest" description="Disordered" evidence="2">
    <location>
        <begin position="111"/>
        <end position="216"/>
    </location>
</feature>
<feature type="compositionally biased region" description="Polar residues" evidence="2">
    <location>
        <begin position="118"/>
        <end position="128"/>
    </location>
</feature>
<dbReference type="EMBL" id="JARJLG010000050">
    <property type="protein sequence ID" value="KAJ7760119.1"/>
    <property type="molecule type" value="Genomic_DNA"/>
</dbReference>
<dbReference type="EC" id="2.7.7.48" evidence="1"/>
<dbReference type="InterPro" id="IPR007855">
    <property type="entry name" value="RDRP"/>
</dbReference>
<dbReference type="Pfam" id="PF05183">
    <property type="entry name" value="RdRP"/>
    <property type="match status" value="1"/>
</dbReference>
<evidence type="ECO:0000259" key="3">
    <source>
        <dbReference type="Pfam" id="PF05183"/>
    </source>
</evidence>
<dbReference type="GO" id="GO:0003968">
    <property type="term" value="F:RNA-directed RNA polymerase activity"/>
    <property type="evidence" value="ECO:0007669"/>
    <property type="project" value="UniProtKB-KW"/>
</dbReference>
<dbReference type="AlphaFoldDB" id="A0AAD7JD44"/>
<gene>
    <name evidence="4" type="ORF">DFH07DRAFT_1023184</name>
</gene>
<dbReference type="Proteomes" id="UP001215280">
    <property type="component" value="Unassembled WGS sequence"/>
</dbReference>
<evidence type="ECO:0000313" key="4">
    <source>
        <dbReference type="EMBL" id="KAJ7760119.1"/>
    </source>
</evidence>
<keyword evidence="1" id="KW-0696">RNA-directed RNA polymerase</keyword>
<dbReference type="GO" id="GO:0031380">
    <property type="term" value="C:nuclear RNA-directed RNA polymerase complex"/>
    <property type="evidence" value="ECO:0007669"/>
    <property type="project" value="TreeGrafter"/>
</dbReference>
<evidence type="ECO:0000313" key="5">
    <source>
        <dbReference type="Proteomes" id="UP001215280"/>
    </source>
</evidence>
<feature type="region of interest" description="Disordered" evidence="2">
    <location>
        <begin position="1064"/>
        <end position="1096"/>
    </location>
</feature>
<name>A0AAD7JD44_9AGAR</name>
<sequence length="1180" mass="130113">MGDAEMTPSQIAYNQLDESYPPTFWDEVSEMDGQLPSQVAYNRLDDSYPPTFWEAVSKLDGQLLSTQGPSGADTVPNSSLGSLSDVADAVAAAQPHGPEIRESMVPTIPTKINHRSTSHPVNGLQINASPSRSPMSKPCMPPPKAGPSGSPSRVLNHSGAGGKRPCPDTGLPPAKMRRVASDPINDRTGGTKPKPLSSRNTAPAGVLAGPKPVSSGPGPDAFSLPFLFRGRHGKHLESFVISHSSDVQPYLDRLQIARGVQWELVRGITSGSWTWQDVKTKLSVLKGSNADIAPRVRDIMLGGTSRGGTLHETSLWQELDREANATVEHKSRGLGLLGEFEGVSDYHGGNVQCIIRLLDTGDDVIALRDDKGGAVLRKWAARKFIFCGRVYVALPPKSGKVYLIETDEDYGRVPQEWCGDQHRISYDEYIRTNNPMDLNANQPFAKYLTRLNLYLSTSIPALEFSAENIFFIDDLYADGWSGGKPPAEKIMTDGSGFINRAAALKISSKMKYERLPVAYQGRIAGSKGLWIVHPEDDATEPKIWIRDSQRKIHFRREKLIRRHRIFDLLAVSAPSSSLHLSAQSIIILANNGVPAKVFCSLQEEGLKDLIKPLMDWNRPHATAYLWDAINNISNVTRSRLQRLAAGASRALGFEKRSYGDDSDKTDDADVDVDLRGLTHTGRNAFSGEPLTVPESAMDLLAAGFDPRAAPFLSQKIHNVIKTTMETFLAKYKIPLANSLEAFIIPDPTGELKEGEVFYKSSRDPDTPLREQVVVGRYPMRESSDMQKVTAVDIPALAKYVDVLVTSIHGSRSLASLLAGGDDAIIIRDPTIVDPFQNQPVVPVPEGFLVDNFQRQVQSVTDFGNTLGEMDIEPAQRAFQTEVLAGLIDDKIGVYSIYHDCAVYLYGLDDVKTRRIAHMYGFSVFRLSLLLTERRTSTLLDASKTGLRLLPEVEKADEQTYGKHPTRARCFDMKTGHTKKRKLGPFVLDSLLAAGTVVKDALLVEFETSVASHIGPDVAPDLDIVGLHARMKAAANGDEGPDIAADLDVLEKAVDALRTRYSSEMHKYKKSLNDPKEPWEQRKNDRRKRQSDNPMVSVQRDFRKPIADIKSLHLFVDIDELKASYAIALNSIFGVSMAFRDICELKRRAEMKRGPHNRVAVIEEAKSMGGPARRLLKHLGD</sequence>
<proteinExistence type="inferred from homology"/>
<feature type="compositionally biased region" description="Low complexity" evidence="2">
    <location>
        <begin position="129"/>
        <end position="138"/>
    </location>
</feature>
<dbReference type="PANTHER" id="PTHR23079:SF55">
    <property type="entry name" value="RNA-DIRECTED RNA POLYMERASE"/>
    <property type="match status" value="1"/>
</dbReference>
<keyword evidence="1" id="KW-0808">Transferase</keyword>
<evidence type="ECO:0000256" key="1">
    <source>
        <dbReference type="RuleBase" id="RU363098"/>
    </source>
</evidence>